<dbReference type="InterPro" id="IPR016149">
    <property type="entry name" value="Casein_kin_II_reg-sub_N"/>
</dbReference>
<accession>A0A024U120</accession>
<dbReference type="Gene3D" id="2.20.25.20">
    <property type="match status" value="1"/>
</dbReference>
<comment type="subunit">
    <text evidence="2">Tetramer of two alpha and two beta subunits.</text>
</comment>
<dbReference type="SMART" id="SM01085">
    <property type="entry name" value="CK_II_beta"/>
    <property type="match status" value="1"/>
</dbReference>
<evidence type="ECO:0000313" key="4">
    <source>
        <dbReference type="EMBL" id="ETV99918.1"/>
    </source>
</evidence>
<dbReference type="EMBL" id="KI913966">
    <property type="protein sequence ID" value="ETV99918.1"/>
    <property type="molecule type" value="Genomic_DNA"/>
</dbReference>
<proteinExistence type="inferred from homology"/>
<dbReference type="InterPro" id="IPR035991">
    <property type="entry name" value="Casein_kinase_II_beta-like"/>
</dbReference>
<dbReference type="GO" id="GO:0005737">
    <property type="term" value="C:cytoplasm"/>
    <property type="evidence" value="ECO:0007669"/>
    <property type="project" value="TreeGrafter"/>
</dbReference>
<dbReference type="AlphaFoldDB" id="A0A024U120"/>
<sequence length="296" mass="33691">MDLHAEASNVPTLSSLSISDANESLNETPRHGELTLEEQDPHDLVAHGDEMSEEDDESSEVESEESDEEEEEEEEELSWISWFCSLRGNEFFCEIDEDYIVDDFNLTGLNGIVPFYDYAMDMILDVETPHDEALSEGQQEIVESAAEMLYGLIHARYILTSKGMAAMLEKYQNVDFGRCHRVYCQGQPVLPVGQSDIPRHTTVNIFCPRCRDIFFPKSQRQGNTDGAYFGTTFPHLFLMTHLALVPSPPAQVYVPRVFGYKVHKASAYYVGKKDADSDRNGHRRGRRKLLQHTDKQ</sequence>
<comment type="similarity">
    <text evidence="1 2">Belongs to the casein kinase 2 subunit beta family.</text>
</comment>
<feature type="region of interest" description="Disordered" evidence="3">
    <location>
        <begin position="273"/>
        <end position="296"/>
    </location>
</feature>
<dbReference type="GeneID" id="20084996"/>
<dbReference type="InterPro" id="IPR000704">
    <property type="entry name" value="Casein_kinase_II_reg-sub"/>
</dbReference>
<feature type="compositionally biased region" description="Polar residues" evidence="3">
    <location>
        <begin position="9"/>
        <end position="27"/>
    </location>
</feature>
<gene>
    <name evidence="4" type="ORF">H310_07946</name>
</gene>
<reference evidence="4" key="1">
    <citation type="submission" date="2013-12" db="EMBL/GenBank/DDBJ databases">
        <title>The Genome Sequence of Aphanomyces invadans NJM9701.</title>
        <authorList>
            <consortium name="The Broad Institute Genomics Platform"/>
            <person name="Russ C."/>
            <person name="Tyler B."/>
            <person name="van West P."/>
            <person name="Dieguez-Uribeondo J."/>
            <person name="Young S.K."/>
            <person name="Zeng Q."/>
            <person name="Gargeya S."/>
            <person name="Fitzgerald M."/>
            <person name="Abouelleil A."/>
            <person name="Alvarado L."/>
            <person name="Chapman S.B."/>
            <person name="Gainer-Dewar J."/>
            <person name="Goldberg J."/>
            <person name="Griggs A."/>
            <person name="Gujja S."/>
            <person name="Hansen M."/>
            <person name="Howarth C."/>
            <person name="Imamovic A."/>
            <person name="Ireland A."/>
            <person name="Larimer J."/>
            <person name="McCowan C."/>
            <person name="Murphy C."/>
            <person name="Pearson M."/>
            <person name="Poon T.W."/>
            <person name="Priest M."/>
            <person name="Roberts A."/>
            <person name="Saif S."/>
            <person name="Shea T."/>
            <person name="Sykes S."/>
            <person name="Wortman J."/>
            <person name="Nusbaum C."/>
            <person name="Birren B."/>
        </authorList>
    </citation>
    <scope>NUCLEOTIDE SEQUENCE [LARGE SCALE GENOMIC DNA]</scope>
    <source>
        <strain evidence="4">NJM9701</strain>
    </source>
</reference>
<dbReference type="FunFam" id="2.20.25.20:FF:000001">
    <property type="entry name" value="Casein kinase II subunit beta"/>
    <property type="match status" value="1"/>
</dbReference>
<dbReference type="VEuPathDB" id="FungiDB:H310_07946"/>
<dbReference type="Pfam" id="PF01214">
    <property type="entry name" value="CK_II_beta"/>
    <property type="match status" value="1"/>
</dbReference>
<dbReference type="Gene3D" id="1.10.1820.10">
    <property type="entry name" value="protein kinase ck2 holoenzyme, chain C, domain 1"/>
    <property type="match status" value="1"/>
</dbReference>
<dbReference type="OrthoDB" id="3971593at2759"/>
<evidence type="ECO:0000256" key="1">
    <source>
        <dbReference type="ARBA" id="ARBA00006941"/>
    </source>
</evidence>
<dbReference type="FunFam" id="1.10.1820.10:FF:000005">
    <property type="entry name" value="Casein kinase II subunit beta"/>
    <property type="match status" value="1"/>
</dbReference>
<dbReference type="GO" id="GO:0019887">
    <property type="term" value="F:protein kinase regulator activity"/>
    <property type="evidence" value="ECO:0007669"/>
    <property type="project" value="InterPro"/>
</dbReference>
<protein>
    <recommendedName>
        <fullName evidence="2">Casein kinase II subunit beta</fullName>
        <shortName evidence="2">CK II beta</shortName>
    </recommendedName>
</protein>
<dbReference type="STRING" id="157072.A0A024U120"/>
<dbReference type="GO" id="GO:0005956">
    <property type="term" value="C:protein kinase CK2 complex"/>
    <property type="evidence" value="ECO:0007669"/>
    <property type="project" value="UniProtKB-UniRule"/>
</dbReference>
<feature type="compositionally biased region" description="Basic residues" evidence="3">
    <location>
        <begin position="281"/>
        <end position="290"/>
    </location>
</feature>
<name>A0A024U120_9STRA</name>
<feature type="region of interest" description="Disordered" evidence="3">
    <location>
        <begin position="1"/>
        <end position="75"/>
    </location>
</feature>
<dbReference type="PANTHER" id="PTHR11740:SF38">
    <property type="entry name" value="CASEIN KINASE II SUBUNIT BETA"/>
    <property type="match status" value="1"/>
</dbReference>
<feature type="compositionally biased region" description="Acidic residues" evidence="3">
    <location>
        <begin position="51"/>
        <end position="75"/>
    </location>
</feature>
<dbReference type="PRINTS" id="PR00472">
    <property type="entry name" value="CASNKINASEII"/>
</dbReference>
<evidence type="ECO:0000256" key="2">
    <source>
        <dbReference type="RuleBase" id="RU361268"/>
    </source>
</evidence>
<dbReference type="eggNOG" id="KOG3092">
    <property type="taxonomic scope" value="Eukaryota"/>
</dbReference>
<dbReference type="RefSeq" id="XP_008871694.1">
    <property type="nucleotide sequence ID" value="XM_008873472.1"/>
</dbReference>
<dbReference type="SUPFAM" id="SSF57798">
    <property type="entry name" value="Casein kinase II beta subunit"/>
    <property type="match status" value="1"/>
</dbReference>
<feature type="compositionally biased region" description="Basic and acidic residues" evidence="3">
    <location>
        <begin position="28"/>
        <end position="50"/>
    </location>
</feature>
<organism evidence="4">
    <name type="scientific">Aphanomyces invadans</name>
    <dbReference type="NCBI Taxonomy" id="157072"/>
    <lineage>
        <taxon>Eukaryota</taxon>
        <taxon>Sar</taxon>
        <taxon>Stramenopiles</taxon>
        <taxon>Oomycota</taxon>
        <taxon>Saprolegniomycetes</taxon>
        <taxon>Saprolegniales</taxon>
        <taxon>Verrucalvaceae</taxon>
        <taxon>Aphanomyces</taxon>
    </lineage>
</organism>
<dbReference type="PANTHER" id="PTHR11740">
    <property type="entry name" value="CASEIN KINASE II SUBUNIT BETA"/>
    <property type="match status" value="1"/>
</dbReference>
<evidence type="ECO:0000256" key="3">
    <source>
        <dbReference type="SAM" id="MobiDB-lite"/>
    </source>
</evidence>